<evidence type="ECO:0000256" key="1">
    <source>
        <dbReference type="SAM" id="MobiDB-lite"/>
    </source>
</evidence>
<feature type="transmembrane region" description="Helical" evidence="2">
    <location>
        <begin position="97"/>
        <end position="117"/>
    </location>
</feature>
<feature type="transmembrane region" description="Helical" evidence="2">
    <location>
        <begin position="123"/>
        <end position="142"/>
    </location>
</feature>
<evidence type="ECO:0000313" key="3">
    <source>
        <dbReference type="EMBL" id="MBB6073184.1"/>
    </source>
</evidence>
<keyword evidence="4" id="KW-1185">Reference proteome</keyword>
<dbReference type="Pfam" id="PF04657">
    <property type="entry name" value="DMT_YdcZ"/>
    <property type="match status" value="1"/>
</dbReference>
<dbReference type="EMBL" id="JACHIA010000022">
    <property type="protein sequence ID" value="MBB6073184.1"/>
    <property type="molecule type" value="Genomic_DNA"/>
</dbReference>
<name>A0A841H5D6_9BACT</name>
<feature type="transmembrane region" description="Helical" evidence="2">
    <location>
        <begin position="67"/>
        <end position="85"/>
    </location>
</feature>
<protein>
    <submittedName>
        <fullName evidence="3">Transporter family-2 protein</fullName>
    </submittedName>
</protein>
<dbReference type="PANTHER" id="PTHR34821">
    <property type="entry name" value="INNER MEMBRANE PROTEIN YDCZ"/>
    <property type="match status" value="1"/>
</dbReference>
<feature type="transmembrane region" description="Helical" evidence="2">
    <location>
        <begin position="6"/>
        <end position="26"/>
    </location>
</feature>
<dbReference type="GO" id="GO:0005886">
    <property type="term" value="C:plasma membrane"/>
    <property type="evidence" value="ECO:0007669"/>
    <property type="project" value="TreeGrafter"/>
</dbReference>
<gene>
    <name evidence="3" type="ORF">HNQ61_004851</name>
</gene>
<dbReference type="RefSeq" id="WP_170038726.1">
    <property type="nucleotide sequence ID" value="NZ_JABDTL010000002.1"/>
</dbReference>
<proteinExistence type="predicted"/>
<feature type="compositionally biased region" description="Basic and acidic residues" evidence="1">
    <location>
        <begin position="146"/>
        <end position="159"/>
    </location>
</feature>
<evidence type="ECO:0000313" key="4">
    <source>
        <dbReference type="Proteomes" id="UP000582837"/>
    </source>
</evidence>
<keyword evidence="2" id="KW-1133">Transmembrane helix</keyword>
<dbReference type="InterPro" id="IPR006750">
    <property type="entry name" value="YdcZ"/>
</dbReference>
<keyword evidence="2" id="KW-0812">Transmembrane</keyword>
<evidence type="ECO:0000256" key="2">
    <source>
        <dbReference type="SAM" id="Phobius"/>
    </source>
</evidence>
<keyword evidence="2" id="KW-0472">Membrane</keyword>
<sequence>MNFLLIIGTIGAGVGLSAGLAFNLRLARSLGTPLSASLVNFVVGAAVLLGLWLVGVDGVRPTRIPPLWMLSGGLFGATYVALSLAGAARLGVGVSTVAVTLGQVVGAMVITGMGWFGQAPQRPTGTGLLSAALLLGAVAMLARDREQPADGASADERPAHAQGTKAA</sequence>
<accession>A0A841H5D6</accession>
<dbReference type="PANTHER" id="PTHR34821:SF2">
    <property type="entry name" value="INNER MEMBRANE PROTEIN YDCZ"/>
    <property type="match status" value="1"/>
</dbReference>
<feature type="transmembrane region" description="Helical" evidence="2">
    <location>
        <begin position="38"/>
        <end position="55"/>
    </location>
</feature>
<reference evidence="3 4" key="1">
    <citation type="submission" date="2020-08" db="EMBL/GenBank/DDBJ databases">
        <title>Genomic Encyclopedia of Type Strains, Phase IV (KMG-IV): sequencing the most valuable type-strain genomes for metagenomic binning, comparative biology and taxonomic classification.</title>
        <authorList>
            <person name="Goeker M."/>
        </authorList>
    </citation>
    <scope>NUCLEOTIDE SEQUENCE [LARGE SCALE GENOMIC DNA]</scope>
    <source>
        <strain evidence="3 4">DSM 29007</strain>
    </source>
</reference>
<feature type="region of interest" description="Disordered" evidence="1">
    <location>
        <begin position="146"/>
        <end position="167"/>
    </location>
</feature>
<dbReference type="AlphaFoldDB" id="A0A841H5D6"/>
<organism evidence="3 4">
    <name type="scientific">Longimicrobium terrae</name>
    <dbReference type="NCBI Taxonomy" id="1639882"/>
    <lineage>
        <taxon>Bacteria</taxon>
        <taxon>Pseudomonadati</taxon>
        <taxon>Gemmatimonadota</taxon>
        <taxon>Longimicrobiia</taxon>
        <taxon>Longimicrobiales</taxon>
        <taxon>Longimicrobiaceae</taxon>
        <taxon>Longimicrobium</taxon>
    </lineage>
</organism>
<comment type="caution">
    <text evidence="3">The sequence shown here is derived from an EMBL/GenBank/DDBJ whole genome shotgun (WGS) entry which is preliminary data.</text>
</comment>
<dbReference type="Proteomes" id="UP000582837">
    <property type="component" value="Unassembled WGS sequence"/>
</dbReference>